<dbReference type="InterPro" id="IPR051532">
    <property type="entry name" value="Ester_Hydrolysis_Enzymes"/>
</dbReference>
<dbReference type="PANTHER" id="PTHR30383:SF5">
    <property type="entry name" value="SGNH HYDROLASE-TYPE ESTERASE DOMAIN-CONTAINING PROTEIN"/>
    <property type="match status" value="1"/>
</dbReference>
<comment type="caution">
    <text evidence="2">The sequence shown here is derived from an EMBL/GenBank/DDBJ whole genome shotgun (WGS) entry which is preliminary data.</text>
</comment>
<dbReference type="InterPro" id="IPR036514">
    <property type="entry name" value="SGNH_hydro_sf"/>
</dbReference>
<evidence type="ECO:0000313" key="2">
    <source>
        <dbReference type="EMBL" id="MBD2844195.1"/>
    </source>
</evidence>
<name>A0A927BR64_9BACL</name>
<dbReference type="PANTHER" id="PTHR30383">
    <property type="entry name" value="THIOESTERASE 1/PROTEASE 1/LYSOPHOSPHOLIPASE L1"/>
    <property type="match status" value="1"/>
</dbReference>
<gene>
    <name evidence="2" type="ORF">IDH44_03260</name>
</gene>
<proteinExistence type="predicted"/>
<sequence length="208" mass="23589">MMRMQKNEVVLFQGDSITDAGRSRDNLRDLGHGYAHLVAAQLGAAYPELNLQFVNRGISGHRVPDLLGRWQEDCLDLKPTWVSIYIGINDTWRRYDRDDPTSTEQFEQGYRELLTRTTQGLDAKLILLEPFVLPHPADRKQWREDLDPKINVVRELAREFGALLVPLDGLFAQASMRAESAYWAPDGVHPSPAGHALIARAWMEAIQA</sequence>
<evidence type="ECO:0000259" key="1">
    <source>
        <dbReference type="Pfam" id="PF13472"/>
    </source>
</evidence>
<reference evidence="2" key="1">
    <citation type="submission" date="2020-09" db="EMBL/GenBank/DDBJ databases">
        <title>A novel bacterium of genus Paenibacillus, isolated from South China Sea.</title>
        <authorList>
            <person name="Huang H."/>
            <person name="Mo K."/>
            <person name="Hu Y."/>
        </authorList>
    </citation>
    <scope>NUCLEOTIDE SEQUENCE</scope>
    <source>
        <strain evidence="2">IB182496</strain>
    </source>
</reference>
<protein>
    <submittedName>
        <fullName evidence="2">SGNH/GDSL hydrolase family protein</fullName>
    </submittedName>
</protein>
<dbReference type="SUPFAM" id="SSF52266">
    <property type="entry name" value="SGNH hydrolase"/>
    <property type="match status" value="1"/>
</dbReference>
<dbReference type="Proteomes" id="UP000621560">
    <property type="component" value="Unassembled WGS sequence"/>
</dbReference>
<organism evidence="2 3">
    <name type="scientific">Paenibacillus sabuli</name>
    <dbReference type="NCBI Taxonomy" id="2772509"/>
    <lineage>
        <taxon>Bacteria</taxon>
        <taxon>Bacillati</taxon>
        <taxon>Bacillota</taxon>
        <taxon>Bacilli</taxon>
        <taxon>Bacillales</taxon>
        <taxon>Paenibacillaceae</taxon>
        <taxon>Paenibacillus</taxon>
    </lineage>
</organism>
<dbReference type="InterPro" id="IPR013830">
    <property type="entry name" value="SGNH_hydro"/>
</dbReference>
<feature type="domain" description="SGNH hydrolase-type esterase" evidence="1">
    <location>
        <begin position="14"/>
        <end position="197"/>
    </location>
</feature>
<dbReference type="Pfam" id="PF13472">
    <property type="entry name" value="Lipase_GDSL_2"/>
    <property type="match status" value="1"/>
</dbReference>
<evidence type="ECO:0000313" key="3">
    <source>
        <dbReference type="Proteomes" id="UP000621560"/>
    </source>
</evidence>
<accession>A0A927BR64</accession>
<keyword evidence="3" id="KW-1185">Reference proteome</keyword>
<dbReference type="EMBL" id="JACXIZ010000009">
    <property type="protein sequence ID" value="MBD2844195.1"/>
    <property type="molecule type" value="Genomic_DNA"/>
</dbReference>
<keyword evidence="2" id="KW-0378">Hydrolase</keyword>
<dbReference type="Gene3D" id="3.40.50.1110">
    <property type="entry name" value="SGNH hydrolase"/>
    <property type="match status" value="1"/>
</dbReference>
<dbReference type="GO" id="GO:0004622">
    <property type="term" value="F:phosphatidylcholine lysophospholipase activity"/>
    <property type="evidence" value="ECO:0007669"/>
    <property type="project" value="TreeGrafter"/>
</dbReference>
<dbReference type="CDD" id="cd01834">
    <property type="entry name" value="SGNH_hydrolase_like_2"/>
    <property type="match status" value="1"/>
</dbReference>
<dbReference type="AlphaFoldDB" id="A0A927BR64"/>